<comment type="caution">
    <text evidence="1">The sequence shown here is derived from an EMBL/GenBank/DDBJ whole genome shotgun (WGS) entry which is preliminary data.</text>
</comment>
<dbReference type="RefSeq" id="WP_307297408.1">
    <property type="nucleotide sequence ID" value="NZ_JAUSXV010000001.1"/>
</dbReference>
<gene>
    <name evidence="1" type="ORF">QFZ53_002793</name>
</gene>
<reference evidence="1 2" key="1">
    <citation type="submission" date="2023-07" db="EMBL/GenBank/DDBJ databases">
        <title>Comparative genomics of wheat-associated soil bacteria to identify genetic determinants of phenazine resistance.</title>
        <authorList>
            <person name="Mouncey N."/>
        </authorList>
    </citation>
    <scope>NUCLEOTIDE SEQUENCE [LARGE SCALE GENOMIC DNA]</scope>
    <source>
        <strain evidence="1 2">W4I9-1</strain>
    </source>
</reference>
<evidence type="ECO:0000313" key="1">
    <source>
        <dbReference type="EMBL" id="MDQ0648597.1"/>
    </source>
</evidence>
<proteinExistence type="predicted"/>
<dbReference type="AlphaFoldDB" id="A0AAW8F027"/>
<sequence length="57" mass="6402">MSRTAIAGKSFTQESIKAWAERIADQAPPLADDQFQQLHTLMVGSRREASRSWRKAA</sequence>
<dbReference type="EMBL" id="JAUSXV010000001">
    <property type="protein sequence ID" value="MDQ0648597.1"/>
    <property type="molecule type" value="Genomic_DNA"/>
</dbReference>
<protein>
    <submittedName>
        <fullName evidence="1">Uncharacterized protein</fullName>
    </submittedName>
</protein>
<organism evidence="1 2">
    <name type="scientific">Microbacterium natoriense</name>
    <dbReference type="NCBI Taxonomy" id="284570"/>
    <lineage>
        <taxon>Bacteria</taxon>
        <taxon>Bacillati</taxon>
        <taxon>Actinomycetota</taxon>
        <taxon>Actinomycetes</taxon>
        <taxon>Micrococcales</taxon>
        <taxon>Microbacteriaceae</taxon>
        <taxon>Microbacterium</taxon>
    </lineage>
</organism>
<name>A0AAW8F027_9MICO</name>
<accession>A0AAW8F027</accession>
<dbReference type="Proteomes" id="UP001244427">
    <property type="component" value="Unassembled WGS sequence"/>
</dbReference>
<evidence type="ECO:0000313" key="2">
    <source>
        <dbReference type="Proteomes" id="UP001244427"/>
    </source>
</evidence>
<keyword evidence="2" id="KW-1185">Reference proteome</keyword>